<dbReference type="EMBL" id="KV423920">
    <property type="protein sequence ID" value="KZT61790.1"/>
    <property type="molecule type" value="Genomic_DNA"/>
</dbReference>
<feature type="binding site" evidence="5">
    <location>
        <position position="48"/>
    </location>
    <ligand>
        <name>Mg(2+)</name>
        <dbReference type="ChEBI" id="CHEBI:18420"/>
    </ligand>
</feature>
<evidence type="ECO:0000256" key="3">
    <source>
        <dbReference type="ARBA" id="ARBA00023134"/>
    </source>
</evidence>
<dbReference type="GO" id="GO:0030010">
    <property type="term" value="P:establishment of cell polarity"/>
    <property type="evidence" value="ECO:0007669"/>
    <property type="project" value="UniProtKB-ARBA"/>
</dbReference>
<dbReference type="Proteomes" id="UP000076842">
    <property type="component" value="Unassembled WGS sequence"/>
</dbReference>
<evidence type="ECO:0000313" key="7">
    <source>
        <dbReference type="EMBL" id="KZT61790.1"/>
    </source>
</evidence>
<feature type="binding site" evidence="4">
    <location>
        <position position="70"/>
    </location>
    <ligand>
        <name>GTP</name>
        <dbReference type="ChEBI" id="CHEBI:37565"/>
    </ligand>
</feature>
<comment type="similarity">
    <text evidence="1 6">Belongs to the small GTPase superfamily. Arf family.</text>
</comment>
<feature type="binding site" evidence="4">
    <location>
        <begin position="24"/>
        <end position="31"/>
    </location>
    <ligand>
        <name>GTP</name>
        <dbReference type="ChEBI" id="CHEBI:37565"/>
    </ligand>
</feature>
<evidence type="ECO:0000313" key="8">
    <source>
        <dbReference type="Proteomes" id="UP000076842"/>
    </source>
</evidence>
<keyword evidence="8" id="KW-1185">Reference proteome</keyword>
<protein>
    <submittedName>
        <fullName evidence="7">ARF/SAR superfamily</fullName>
    </submittedName>
</protein>
<gene>
    <name evidence="7" type="ORF">CALCODRAFT_479568</name>
</gene>
<dbReference type="InterPro" id="IPR006689">
    <property type="entry name" value="Small_GTPase_ARF/SAR"/>
</dbReference>
<feature type="binding site" evidence="5">
    <location>
        <position position="31"/>
    </location>
    <ligand>
        <name>Mg(2+)</name>
        <dbReference type="ChEBI" id="CHEBI:18420"/>
    </ligand>
</feature>
<dbReference type="NCBIfam" id="TIGR00231">
    <property type="entry name" value="small_GTP"/>
    <property type="match status" value="1"/>
</dbReference>
<sequence length="180" mass="19930">MGLTFSSLWARLFGGPELKILILGLDNAGKTTILYRVTMGQAIETAPTVGSNTEIFEYKNLKFALWDIGGQSSIRSQWAQYFAATKAVILVVDSTDSARLSLSREELHRICADETMRDALLLVFANKQDVPGAMTAARVSDGLALTELRDRQWQIVPCSAITGIGLFEGFDWLVTRLEKR</sequence>
<dbReference type="Pfam" id="PF00025">
    <property type="entry name" value="Arf"/>
    <property type="match status" value="1"/>
</dbReference>
<dbReference type="GO" id="GO:0046872">
    <property type="term" value="F:metal ion binding"/>
    <property type="evidence" value="ECO:0007669"/>
    <property type="project" value="UniProtKB-KW"/>
</dbReference>
<dbReference type="PANTHER" id="PTHR11711">
    <property type="entry name" value="ADP RIBOSYLATION FACTOR-RELATED"/>
    <property type="match status" value="1"/>
</dbReference>
<accession>A0A165JG43</accession>
<evidence type="ECO:0000256" key="6">
    <source>
        <dbReference type="RuleBase" id="RU003925"/>
    </source>
</evidence>
<dbReference type="GO" id="GO:0003924">
    <property type="term" value="F:GTPase activity"/>
    <property type="evidence" value="ECO:0007669"/>
    <property type="project" value="InterPro"/>
</dbReference>
<reference evidence="7 8" key="1">
    <citation type="journal article" date="2016" name="Mol. Biol. Evol.">
        <title>Comparative Genomics of Early-Diverging Mushroom-Forming Fungi Provides Insights into the Origins of Lignocellulose Decay Capabilities.</title>
        <authorList>
            <person name="Nagy L.G."/>
            <person name="Riley R."/>
            <person name="Tritt A."/>
            <person name="Adam C."/>
            <person name="Daum C."/>
            <person name="Floudas D."/>
            <person name="Sun H."/>
            <person name="Yadav J.S."/>
            <person name="Pangilinan J."/>
            <person name="Larsson K.H."/>
            <person name="Matsuura K."/>
            <person name="Barry K."/>
            <person name="Labutti K."/>
            <person name="Kuo R."/>
            <person name="Ohm R.A."/>
            <person name="Bhattacharya S.S."/>
            <person name="Shirouzu T."/>
            <person name="Yoshinaga Y."/>
            <person name="Martin F.M."/>
            <person name="Grigoriev I.V."/>
            <person name="Hibbett D.S."/>
        </authorList>
    </citation>
    <scope>NUCLEOTIDE SEQUENCE [LARGE SCALE GENOMIC DNA]</scope>
    <source>
        <strain evidence="7 8">HHB12733</strain>
    </source>
</reference>
<dbReference type="GO" id="GO:0005525">
    <property type="term" value="F:GTP binding"/>
    <property type="evidence" value="ECO:0007669"/>
    <property type="project" value="UniProtKB-KW"/>
</dbReference>
<dbReference type="OrthoDB" id="2011769at2759"/>
<dbReference type="AlphaFoldDB" id="A0A165JG43"/>
<keyword evidence="5" id="KW-0479">Metal-binding</keyword>
<keyword evidence="2 4" id="KW-0547">Nucleotide-binding</keyword>
<dbReference type="STRING" id="1353952.A0A165JG43"/>
<organism evidence="7 8">
    <name type="scientific">Calocera cornea HHB12733</name>
    <dbReference type="NCBI Taxonomy" id="1353952"/>
    <lineage>
        <taxon>Eukaryota</taxon>
        <taxon>Fungi</taxon>
        <taxon>Dikarya</taxon>
        <taxon>Basidiomycota</taxon>
        <taxon>Agaricomycotina</taxon>
        <taxon>Dacrymycetes</taxon>
        <taxon>Dacrymycetales</taxon>
        <taxon>Dacrymycetaceae</taxon>
        <taxon>Calocera</taxon>
    </lineage>
</organism>
<evidence type="ECO:0000256" key="2">
    <source>
        <dbReference type="ARBA" id="ARBA00022741"/>
    </source>
</evidence>
<dbReference type="InterPro" id="IPR024156">
    <property type="entry name" value="Small_GTPase_ARF"/>
</dbReference>
<dbReference type="SMART" id="SM00177">
    <property type="entry name" value="ARF"/>
    <property type="match status" value="1"/>
</dbReference>
<proteinExistence type="inferred from homology"/>
<keyword evidence="5" id="KW-0460">Magnesium</keyword>
<dbReference type="PRINTS" id="PR00328">
    <property type="entry name" value="SAR1GTPBP"/>
</dbReference>
<dbReference type="PROSITE" id="PS51417">
    <property type="entry name" value="ARF"/>
    <property type="match status" value="1"/>
</dbReference>
<dbReference type="Gene3D" id="3.40.50.300">
    <property type="entry name" value="P-loop containing nucleotide triphosphate hydrolases"/>
    <property type="match status" value="1"/>
</dbReference>
<dbReference type="FunFam" id="3.40.50.300:FF:000412">
    <property type="entry name" value="ADP-ribosylation factor 1"/>
    <property type="match status" value="1"/>
</dbReference>
<feature type="binding site" evidence="4">
    <location>
        <begin position="126"/>
        <end position="129"/>
    </location>
    <ligand>
        <name>GTP</name>
        <dbReference type="ChEBI" id="CHEBI:37565"/>
    </ligand>
</feature>
<evidence type="ECO:0000256" key="4">
    <source>
        <dbReference type="PIRSR" id="PIRSR606689-1"/>
    </source>
</evidence>
<dbReference type="InterPro" id="IPR027417">
    <property type="entry name" value="P-loop_NTPase"/>
</dbReference>
<keyword evidence="3 4" id="KW-0342">GTP-binding</keyword>
<dbReference type="SMART" id="SM00178">
    <property type="entry name" value="SAR"/>
    <property type="match status" value="1"/>
</dbReference>
<dbReference type="InParanoid" id="A0A165JG43"/>
<dbReference type="SUPFAM" id="SSF52540">
    <property type="entry name" value="P-loop containing nucleoside triphosphate hydrolases"/>
    <property type="match status" value="1"/>
</dbReference>
<evidence type="ECO:0000256" key="1">
    <source>
        <dbReference type="ARBA" id="ARBA00010290"/>
    </source>
</evidence>
<evidence type="ECO:0000256" key="5">
    <source>
        <dbReference type="PIRSR" id="PIRSR606689-2"/>
    </source>
</evidence>
<dbReference type="InterPro" id="IPR005225">
    <property type="entry name" value="Small_GTP-bd"/>
</dbReference>
<dbReference type="SMART" id="SM00175">
    <property type="entry name" value="RAB"/>
    <property type="match status" value="1"/>
</dbReference>
<name>A0A165JG43_9BASI</name>